<dbReference type="InterPro" id="IPR003613">
    <property type="entry name" value="Ubox_domain"/>
</dbReference>
<dbReference type="InterPro" id="IPR011989">
    <property type="entry name" value="ARM-like"/>
</dbReference>
<evidence type="ECO:0000256" key="5">
    <source>
        <dbReference type="PROSITE-ProRule" id="PRU00259"/>
    </source>
</evidence>
<organism evidence="8 9">
    <name type="scientific">Ensete ventricosum</name>
    <name type="common">Abyssinian banana</name>
    <name type="synonym">Musa ensete</name>
    <dbReference type="NCBI Taxonomy" id="4639"/>
    <lineage>
        <taxon>Eukaryota</taxon>
        <taxon>Viridiplantae</taxon>
        <taxon>Streptophyta</taxon>
        <taxon>Embryophyta</taxon>
        <taxon>Tracheophyta</taxon>
        <taxon>Spermatophyta</taxon>
        <taxon>Magnoliopsida</taxon>
        <taxon>Liliopsida</taxon>
        <taxon>Zingiberales</taxon>
        <taxon>Musaceae</taxon>
        <taxon>Ensete</taxon>
    </lineage>
</organism>
<dbReference type="InterPro" id="IPR045185">
    <property type="entry name" value="PUB22/23/24-like"/>
</dbReference>
<dbReference type="Gene3D" id="3.30.40.10">
    <property type="entry name" value="Zinc/RING finger domain, C3HC4 (zinc finger)"/>
    <property type="match status" value="1"/>
</dbReference>
<dbReference type="Proteomes" id="UP000287651">
    <property type="component" value="Unassembled WGS sequence"/>
</dbReference>
<dbReference type="GO" id="GO:0016567">
    <property type="term" value="P:protein ubiquitination"/>
    <property type="evidence" value="ECO:0007669"/>
    <property type="project" value="UniProtKB-UniRule"/>
</dbReference>
<dbReference type="InterPro" id="IPR000225">
    <property type="entry name" value="Armadillo"/>
</dbReference>
<dbReference type="SUPFAM" id="SSF57850">
    <property type="entry name" value="RING/U-box"/>
    <property type="match status" value="1"/>
</dbReference>
<dbReference type="SMART" id="SM00504">
    <property type="entry name" value="Ubox"/>
    <property type="match status" value="1"/>
</dbReference>
<comment type="function">
    <text evidence="6">Functions as an E3 ubiquitin ligase.</text>
</comment>
<dbReference type="PROSITE" id="PS50176">
    <property type="entry name" value="ARM_REPEAT"/>
    <property type="match status" value="1"/>
</dbReference>
<dbReference type="Gene3D" id="1.25.10.10">
    <property type="entry name" value="Leucine-rich Repeat Variant"/>
    <property type="match status" value="2"/>
</dbReference>
<evidence type="ECO:0000256" key="4">
    <source>
        <dbReference type="ARBA" id="ARBA00022786"/>
    </source>
</evidence>
<dbReference type="SMART" id="SM00185">
    <property type="entry name" value="ARM"/>
    <property type="match status" value="5"/>
</dbReference>
<dbReference type="GO" id="GO:0061630">
    <property type="term" value="F:ubiquitin protein ligase activity"/>
    <property type="evidence" value="ECO:0007669"/>
    <property type="project" value="UniProtKB-UniRule"/>
</dbReference>
<feature type="repeat" description="ARM" evidence="5">
    <location>
        <begin position="228"/>
        <end position="271"/>
    </location>
</feature>
<dbReference type="UniPathway" id="UPA00143"/>
<accession>A0A426YCW5</accession>
<reference evidence="8 9" key="1">
    <citation type="journal article" date="2014" name="Agronomy (Basel)">
        <title>A Draft Genome Sequence for Ensete ventricosum, the Drought-Tolerant Tree Against Hunger.</title>
        <authorList>
            <person name="Harrison J."/>
            <person name="Moore K.A."/>
            <person name="Paszkiewicz K."/>
            <person name="Jones T."/>
            <person name="Grant M."/>
            <person name="Ambacheew D."/>
            <person name="Muzemil S."/>
            <person name="Studholme D.J."/>
        </authorList>
    </citation>
    <scope>NUCLEOTIDE SEQUENCE [LARGE SCALE GENOMIC DNA]</scope>
</reference>
<evidence type="ECO:0000256" key="3">
    <source>
        <dbReference type="ARBA" id="ARBA00022679"/>
    </source>
</evidence>
<evidence type="ECO:0000259" key="7">
    <source>
        <dbReference type="PROSITE" id="PS51698"/>
    </source>
</evidence>
<feature type="domain" description="U-box" evidence="7">
    <location>
        <begin position="2"/>
        <end position="76"/>
    </location>
</feature>
<evidence type="ECO:0000313" key="8">
    <source>
        <dbReference type="EMBL" id="RRT49575.1"/>
    </source>
</evidence>
<dbReference type="Pfam" id="PF04564">
    <property type="entry name" value="U-box"/>
    <property type="match status" value="1"/>
</dbReference>
<dbReference type="PANTHER" id="PTHR22849">
    <property type="entry name" value="WDSAM1 PROTEIN"/>
    <property type="match status" value="1"/>
</dbReference>
<keyword evidence="3 6" id="KW-0808">Transferase</keyword>
<evidence type="ECO:0000256" key="1">
    <source>
        <dbReference type="ARBA" id="ARBA00000900"/>
    </source>
</evidence>
<dbReference type="SUPFAM" id="SSF48371">
    <property type="entry name" value="ARM repeat"/>
    <property type="match status" value="1"/>
</dbReference>
<dbReference type="PROSITE" id="PS51698">
    <property type="entry name" value="U_BOX"/>
    <property type="match status" value="1"/>
</dbReference>
<comment type="pathway">
    <text evidence="2 6">Protein modification; protein ubiquitination.</text>
</comment>
<dbReference type="EMBL" id="AMZH03013259">
    <property type="protein sequence ID" value="RRT49575.1"/>
    <property type="molecule type" value="Genomic_DNA"/>
</dbReference>
<gene>
    <name evidence="8" type="ORF">B296_00027960</name>
</gene>
<name>A0A426YCW5_ENSVE</name>
<comment type="catalytic activity">
    <reaction evidence="1 6">
        <text>S-ubiquitinyl-[E2 ubiquitin-conjugating enzyme]-L-cysteine + [acceptor protein]-L-lysine = [E2 ubiquitin-conjugating enzyme]-L-cysteine + N(6)-ubiquitinyl-[acceptor protein]-L-lysine.</text>
        <dbReference type="EC" id="2.3.2.27"/>
    </reaction>
</comment>
<dbReference type="CDD" id="cd16664">
    <property type="entry name" value="RING-Ubox_PUB"/>
    <property type="match status" value="1"/>
</dbReference>
<keyword evidence="4 6" id="KW-0833">Ubl conjugation pathway</keyword>
<proteinExistence type="predicted"/>
<evidence type="ECO:0000256" key="2">
    <source>
        <dbReference type="ARBA" id="ARBA00004906"/>
    </source>
</evidence>
<dbReference type="InterPro" id="IPR058678">
    <property type="entry name" value="ARM_PUB"/>
</dbReference>
<dbReference type="PANTHER" id="PTHR22849:SF103">
    <property type="entry name" value="U-BOX DOMAIN-CONTAINING PROTEIN"/>
    <property type="match status" value="1"/>
</dbReference>
<evidence type="ECO:0000256" key="6">
    <source>
        <dbReference type="RuleBase" id="RU369093"/>
    </source>
</evidence>
<dbReference type="InterPro" id="IPR013083">
    <property type="entry name" value="Znf_RING/FYVE/PHD"/>
</dbReference>
<dbReference type="InterPro" id="IPR016024">
    <property type="entry name" value="ARM-type_fold"/>
</dbReference>
<evidence type="ECO:0000313" key="9">
    <source>
        <dbReference type="Proteomes" id="UP000287651"/>
    </source>
</evidence>
<dbReference type="AlphaFoldDB" id="A0A426YCW5"/>
<protein>
    <recommendedName>
        <fullName evidence="6 7">U-box domain-containing protein</fullName>
        <ecNumber evidence="6">2.3.2.27</ecNumber>
    </recommendedName>
    <alternativeName>
        <fullName evidence="6">RING-type E3 ubiquitin transferase PUB</fullName>
    </alternativeName>
</protein>
<dbReference type="Pfam" id="PF25598">
    <property type="entry name" value="ARM_PUB"/>
    <property type="match status" value="1"/>
</dbReference>
<comment type="caution">
    <text evidence="8">The sequence shown here is derived from an EMBL/GenBank/DDBJ whole genome shotgun (WGS) entry which is preliminary data.</text>
</comment>
<dbReference type="InterPro" id="IPR045210">
    <property type="entry name" value="RING-Ubox_PUB"/>
</dbReference>
<sequence>MSIPELFRCPISLDLFADPVTLSTGQTYDRANIEKWLGYGNSTCPVTMQRLHDKSLVPNHTLRHLIRQWLLTASIHGDGSVLMEPINSMDISLSELKRNLRLPPTSTLTTKLETLRIIKVLSSESSLRQASLVQAGFFQLLLHLLFQAPVAHNAEVTELALDGVLNLLPSADLESLNMLRKESSLTQLVFLLDQSNVKIKTALCYLLETIATCSATQELCLMLGRRQRVLQVLVSLLQHKSEAQASEAAVRAVCNLCSSEANRATAIREGAVDGLIAYLSDTGCAPRSRNRSAARALATLELLLGLEIGKRKMNRNPDAIETLVKMVFRIPSDQGGSEHAVGSLLLVCCDSAGVRREAIDAGVLTKLLLLLQSQSSAQAKTKARALLKLLIPVIKKQVL</sequence>
<dbReference type="EC" id="2.3.2.27" evidence="6"/>
<dbReference type="FunFam" id="3.30.40.10:FF:000442">
    <property type="entry name" value="RING-type E3 ubiquitin transferase"/>
    <property type="match status" value="1"/>
</dbReference>